<dbReference type="RefSeq" id="WP_346244562.1">
    <property type="nucleotide sequence ID" value="NZ_JBDIZK010000001.1"/>
</dbReference>
<feature type="signal peptide" evidence="1">
    <location>
        <begin position="1"/>
        <end position="24"/>
    </location>
</feature>
<comment type="caution">
    <text evidence="2">The sequence shown here is derived from an EMBL/GenBank/DDBJ whole genome shotgun (WGS) entry which is preliminary data.</text>
</comment>
<reference evidence="2 3" key="1">
    <citation type="submission" date="2024-05" db="EMBL/GenBank/DDBJ databases">
        <title>Sphingomonas sp. HF-S3 16S ribosomal RNA gene Genome sequencing and assembly.</title>
        <authorList>
            <person name="Lee H."/>
        </authorList>
    </citation>
    <scope>NUCLEOTIDE SEQUENCE [LARGE SCALE GENOMIC DNA]</scope>
    <source>
        <strain evidence="2 3">HF-S3</strain>
    </source>
</reference>
<dbReference type="InterPro" id="IPR025737">
    <property type="entry name" value="FApF"/>
</dbReference>
<feature type="chain" id="PRO_5046081702" evidence="1">
    <location>
        <begin position="25"/>
        <end position="272"/>
    </location>
</feature>
<keyword evidence="1" id="KW-0732">Signal</keyword>
<protein>
    <submittedName>
        <fullName evidence="2">Transporter</fullName>
    </submittedName>
</protein>
<evidence type="ECO:0000313" key="3">
    <source>
        <dbReference type="Proteomes" id="UP001427805"/>
    </source>
</evidence>
<dbReference type="Pfam" id="PF13557">
    <property type="entry name" value="Phenol_MetA_deg"/>
    <property type="match status" value="1"/>
</dbReference>
<proteinExistence type="predicted"/>
<sequence>MITRAVLTGLALAAGLAAASPALAQGGDDPRFCPNRPSLGASACTTEPGHVQVEASAFDWQRDDNRTDRDDQILVADLLARIGVGPRTELSLGWTAFGTDRDRRKGAGGISRVSGVGDVRLAVRQNLRNPGGDGLSFGIEPFVILPLEPQPIGDGDWEAGAVIPVTYDLSKSVNLALTGQVAALADEDGRGRHLNYSGIIGLGYALSDQVTWVSEVSLERDDDPAGGETHVLAAQSIAWQPTKRTQLDLLAAAGLTRTTPDIRIALGGAILF</sequence>
<evidence type="ECO:0000313" key="2">
    <source>
        <dbReference type="EMBL" id="MEN3745550.1"/>
    </source>
</evidence>
<dbReference type="EMBL" id="JBDIZK010000001">
    <property type="protein sequence ID" value="MEN3745550.1"/>
    <property type="molecule type" value="Genomic_DNA"/>
</dbReference>
<name>A0ABV0B1R3_9SPHN</name>
<dbReference type="Proteomes" id="UP001427805">
    <property type="component" value="Unassembled WGS sequence"/>
</dbReference>
<organism evidence="2 3">
    <name type="scientific">Sphingomonas rustica</name>
    <dbReference type="NCBI Taxonomy" id="3103142"/>
    <lineage>
        <taxon>Bacteria</taxon>
        <taxon>Pseudomonadati</taxon>
        <taxon>Pseudomonadota</taxon>
        <taxon>Alphaproteobacteria</taxon>
        <taxon>Sphingomonadales</taxon>
        <taxon>Sphingomonadaceae</taxon>
        <taxon>Sphingomonas</taxon>
    </lineage>
</organism>
<keyword evidence="3" id="KW-1185">Reference proteome</keyword>
<gene>
    <name evidence="2" type="ORF">TPR58_00115</name>
</gene>
<accession>A0ABV0B1R3</accession>
<evidence type="ECO:0000256" key="1">
    <source>
        <dbReference type="SAM" id="SignalP"/>
    </source>
</evidence>